<dbReference type="RefSeq" id="WP_317545795.1">
    <property type="nucleotide sequence ID" value="NZ_JAWLKB010000040.1"/>
</dbReference>
<proteinExistence type="inferred from homology"/>
<keyword evidence="4" id="KW-0326">Glycosidase</keyword>
<protein>
    <recommendedName>
        <fullName evidence="9">Sortilin N-terminal domain-containing protein</fullName>
    </recommendedName>
</protein>
<accession>A0ABU4C4M3</accession>
<evidence type="ECO:0000256" key="2">
    <source>
        <dbReference type="ARBA" id="ARBA00022801"/>
    </source>
</evidence>
<dbReference type="PANTHER" id="PTHR43739">
    <property type="entry name" value="XYLOGLUCANASE (EUROFUNG)"/>
    <property type="match status" value="1"/>
</dbReference>
<dbReference type="SUPFAM" id="SSF110296">
    <property type="entry name" value="Oligoxyloglucan reducing end-specific cellobiohydrolase"/>
    <property type="match status" value="2"/>
</dbReference>
<dbReference type="Gene3D" id="2.130.10.10">
    <property type="entry name" value="YVTN repeat-like/Quinoprotein amine dehydrogenase"/>
    <property type="match status" value="2"/>
</dbReference>
<evidence type="ECO:0000256" key="4">
    <source>
        <dbReference type="ARBA" id="ARBA00023295"/>
    </source>
</evidence>
<reference evidence="7 8" key="1">
    <citation type="submission" date="2023-10" db="EMBL/GenBank/DDBJ databases">
        <title>Development of a sustainable strategy for remediation of hydrocarbon-contaminated territories based on the waste exchange concept.</title>
        <authorList>
            <person name="Krivoruchko A."/>
        </authorList>
    </citation>
    <scope>NUCLEOTIDE SEQUENCE [LARGE SCALE GENOMIC DNA]</scope>
    <source>
        <strain evidence="7 8">IEGM 1203</strain>
    </source>
</reference>
<evidence type="ECO:0000256" key="6">
    <source>
        <dbReference type="ARBA" id="ARBA00037986"/>
    </source>
</evidence>
<keyword evidence="2" id="KW-0378">Hydrolase</keyword>
<sequence length="347" mass="37541">MSYSICLATTGAGLWTSHDAGRSWVLSHCDNPKYPYELCARSVAVASTRPGIIWTSIDSEHAEDVIARSDDRGETYRYTAVPAPGRQVWELAVDPHNPSTILAGTRPGGVFRSVDDGKSWQELPVGIAETCSIGSTRVTNIHFTDIPGEIWVSVEIDGLFHSIDGGDTWERLQLAGGEVLIGAGEIWKEERHIDIHDVAVGRSKDGVRTVFVATPIGFFASEDGGATWRCTRYPVEGEYDSSLFYTRSLAVNTADPSVVVAGVGFRPPDHGARGGIVRSEDGGLTWKPVSPILRSVVWKIGSHPVDPDIAVAVTLFGQVLTTQDGGQSWHQVEREFGEIRGVCISVG</sequence>
<evidence type="ECO:0000313" key="8">
    <source>
        <dbReference type="Proteomes" id="UP001185927"/>
    </source>
</evidence>
<gene>
    <name evidence="7" type="ORF">R3Q16_32565</name>
</gene>
<organism evidence="7 8">
    <name type="scientific">Rhodococcus globerulus</name>
    <dbReference type="NCBI Taxonomy" id="33008"/>
    <lineage>
        <taxon>Bacteria</taxon>
        <taxon>Bacillati</taxon>
        <taxon>Actinomycetota</taxon>
        <taxon>Actinomycetes</taxon>
        <taxon>Mycobacteriales</taxon>
        <taxon>Nocardiaceae</taxon>
        <taxon>Rhodococcus</taxon>
    </lineage>
</organism>
<dbReference type="Proteomes" id="UP001185927">
    <property type="component" value="Unassembled WGS sequence"/>
</dbReference>
<name>A0ABU4C4M3_RHOGO</name>
<evidence type="ECO:0000256" key="3">
    <source>
        <dbReference type="ARBA" id="ARBA00023277"/>
    </source>
</evidence>
<comment type="similarity">
    <text evidence="6">Belongs to the glycosyl hydrolase 74 family.</text>
</comment>
<keyword evidence="1" id="KW-0732">Signal</keyword>
<dbReference type="EMBL" id="JAWLKB010000040">
    <property type="protein sequence ID" value="MDV6271350.1"/>
    <property type="molecule type" value="Genomic_DNA"/>
</dbReference>
<keyword evidence="5" id="KW-0624">Polysaccharide degradation</keyword>
<keyword evidence="3" id="KW-0119">Carbohydrate metabolism</keyword>
<evidence type="ECO:0000256" key="5">
    <source>
        <dbReference type="ARBA" id="ARBA00023326"/>
    </source>
</evidence>
<dbReference type="PANTHER" id="PTHR43739:SF2">
    <property type="entry name" value="OLIGOXYLOGLUCAN-REDUCING END-SPECIFIC XYLOGLUCANASE-RELATED"/>
    <property type="match status" value="1"/>
</dbReference>
<evidence type="ECO:0000313" key="7">
    <source>
        <dbReference type="EMBL" id="MDV6271350.1"/>
    </source>
</evidence>
<dbReference type="CDD" id="cd15482">
    <property type="entry name" value="Sialidase_non-viral"/>
    <property type="match status" value="2"/>
</dbReference>
<evidence type="ECO:0000256" key="1">
    <source>
        <dbReference type="ARBA" id="ARBA00022729"/>
    </source>
</evidence>
<dbReference type="InterPro" id="IPR052025">
    <property type="entry name" value="Xyloglucanase_GH74"/>
</dbReference>
<evidence type="ECO:0008006" key="9">
    <source>
        <dbReference type="Google" id="ProtNLM"/>
    </source>
</evidence>
<dbReference type="InterPro" id="IPR015943">
    <property type="entry name" value="WD40/YVTN_repeat-like_dom_sf"/>
</dbReference>
<comment type="caution">
    <text evidence="7">The sequence shown here is derived from an EMBL/GenBank/DDBJ whole genome shotgun (WGS) entry which is preliminary data.</text>
</comment>
<keyword evidence="8" id="KW-1185">Reference proteome</keyword>